<reference evidence="2" key="1">
    <citation type="submission" date="2023-03" db="EMBL/GenBank/DDBJ databases">
        <authorList>
            <person name="Cleenwerck I."/>
        </authorList>
    </citation>
    <scope>NUCLEOTIDE SEQUENCE</scope>
    <source>
        <strain evidence="2">LMG 32879</strain>
    </source>
</reference>
<dbReference type="Proteomes" id="UP001176960">
    <property type="component" value="Unassembled WGS sequence"/>
</dbReference>
<evidence type="ECO:0000313" key="2">
    <source>
        <dbReference type="EMBL" id="CAI9121857.1"/>
    </source>
</evidence>
<comment type="caution">
    <text evidence="2">The sequence shown here is derived from an EMBL/GenBank/DDBJ whole genome shotgun (WGS) entry which is preliminary data.</text>
</comment>
<dbReference type="EMBL" id="CATKSH010000025">
    <property type="protein sequence ID" value="CAI9121857.1"/>
    <property type="molecule type" value="Genomic_DNA"/>
</dbReference>
<protein>
    <submittedName>
        <fullName evidence="2">TetR family transcriptional regulator</fullName>
    </submittedName>
</protein>
<dbReference type="RefSeq" id="WP_289843016.1">
    <property type="nucleotide sequence ID" value="NZ_CATKSH010000025.1"/>
</dbReference>
<evidence type="ECO:0000313" key="3">
    <source>
        <dbReference type="Proteomes" id="UP001176960"/>
    </source>
</evidence>
<evidence type="ECO:0000256" key="1">
    <source>
        <dbReference type="SAM" id="MobiDB-lite"/>
    </source>
</evidence>
<accession>A0AA35UI46</accession>
<dbReference type="AlphaFoldDB" id="A0AA35UI46"/>
<organism evidence="2 3">
    <name type="scientific">Brytella acorum</name>
    <dbReference type="NCBI Taxonomy" id="2959299"/>
    <lineage>
        <taxon>Bacteria</taxon>
        <taxon>Pseudomonadati</taxon>
        <taxon>Pseudomonadota</taxon>
        <taxon>Alphaproteobacteria</taxon>
        <taxon>Acetobacterales</taxon>
        <taxon>Acetobacteraceae</taxon>
        <taxon>Brytella</taxon>
    </lineage>
</organism>
<name>A0AA35UI46_9PROT</name>
<feature type="region of interest" description="Disordered" evidence="1">
    <location>
        <begin position="197"/>
        <end position="224"/>
    </location>
</feature>
<proteinExistence type="predicted"/>
<feature type="compositionally biased region" description="Basic and acidic residues" evidence="1">
    <location>
        <begin position="204"/>
        <end position="224"/>
    </location>
</feature>
<gene>
    <name evidence="2" type="ORF">LMG32879_002711</name>
</gene>
<keyword evidence="3" id="KW-1185">Reference proteome</keyword>
<dbReference type="Gene3D" id="1.10.357.10">
    <property type="entry name" value="Tetracycline Repressor, domain 2"/>
    <property type="match status" value="1"/>
</dbReference>
<sequence>MSHSFPSDTADAPDLETFDATFIETAMRMAASDGWARLSLVDVALEVGAPVDAVRSRFPFKYTILLRIGQMADESAMRDDGMGATLRERLFDLLMRRLDVFQQYREGLRAALHALPYDPALAALLGATTLDTMRWIADLAGIDLSGFGGALRVQAVTGIWTYTLRAWEQDDSPDLATTMATLDKALDRAERFGMLKPSTTRLTGENDHGSLPDFSQDHAADIVL</sequence>